<dbReference type="PROSITE" id="PS50109">
    <property type="entry name" value="HIS_KIN"/>
    <property type="match status" value="1"/>
</dbReference>
<dbReference type="InterPro" id="IPR004358">
    <property type="entry name" value="Sig_transdc_His_kin-like_C"/>
</dbReference>
<feature type="modified residue" description="4-aspartylphosphate" evidence="4">
    <location>
        <position position="651"/>
    </location>
</feature>
<evidence type="ECO:0000256" key="5">
    <source>
        <dbReference type="SAM" id="MobiDB-lite"/>
    </source>
</evidence>
<dbReference type="Pfam" id="PF02518">
    <property type="entry name" value="HATPase_c"/>
    <property type="match status" value="1"/>
</dbReference>
<comment type="caution">
    <text evidence="9">The sequence shown here is derived from an EMBL/GenBank/DDBJ whole genome shotgun (WGS) entry which is preliminary data.</text>
</comment>
<keyword evidence="10" id="KW-1185">Reference proteome</keyword>
<dbReference type="Gene3D" id="3.30.450.20">
    <property type="entry name" value="PAS domain"/>
    <property type="match status" value="2"/>
</dbReference>
<dbReference type="InterPro" id="IPR003594">
    <property type="entry name" value="HATPase_dom"/>
</dbReference>
<dbReference type="SUPFAM" id="SSF47384">
    <property type="entry name" value="Homodimeric domain of signal transducing histidine kinase"/>
    <property type="match status" value="1"/>
</dbReference>
<dbReference type="InterPro" id="IPR001789">
    <property type="entry name" value="Sig_transdc_resp-reg_receiver"/>
</dbReference>
<evidence type="ECO:0000259" key="8">
    <source>
        <dbReference type="PROSITE" id="PS50110"/>
    </source>
</evidence>
<dbReference type="SMART" id="SM00388">
    <property type="entry name" value="HisKA"/>
    <property type="match status" value="1"/>
</dbReference>
<dbReference type="CDD" id="cd12915">
    <property type="entry name" value="PDC2_DGC_like"/>
    <property type="match status" value="1"/>
</dbReference>
<evidence type="ECO:0000256" key="6">
    <source>
        <dbReference type="SAM" id="Phobius"/>
    </source>
</evidence>
<dbReference type="InterPro" id="IPR036097">
    <property type="entry name" value="HisK_dim/P_sf"/>
</dbReference>
<dbReference type="Pfam" id="PF00072">
    <property type="entry name" value="Response_reg"/>
    <property type="match status" value="1"/>
</dbReference>
<dbReference type="EMBL" id="JAMOIM010000001">
    <property type="protein sequence ID" value="MCW6506776.1"/>
    <property type="molecule type" value="Genomic_DNA"/>
</dbReference>
<dbReference type="GO" id="GO:0005524">
    <property type="term" value="F:ATP binding"/>
    <property type="evidence" value="ECO:0007669"/>
    <property type="project" value="UniProtKB-KW"/>
</dbReference>
<dbReference type="SUPFAM" id="SSF52172">
    <property type="entry name" value="CheY-like"/>
    <property type="match status" value="1"/>
</dbReference>
<name>A0AA41YT80_9HYPH</name>
<dbReference type="InterPro" id="IPR005467">
    <property type="entry name" value="His_kinase_dom"/>
</dbReference>
<dbReference type="SMART" id="SM00387">
    <property type="entry name" value="HATPase_c"/>
    <property type="match status" value="1"/>
</dbReference>
<dbReference type="EC" id="2.7.13.3" evidence="2"/>
<dbReference type="PANTHER" id="PTHR43065:SF49">
    <property type="entry name" value="HISTIDINE KINASE"/>
    <property type="match status" value="1"/>
</dbReference>
<evidence type="ECO:0000256" key="3">
    <source>
        <dbReference type="ARBA" id="ARBA00022553"/>
    </source>
</evidence>
<feature type="domain" description="Response regulatory" evidence="8">
    <location>
        <begin position="600"/>
        <end position="713"/>
    </location>
</feature>
<dbReference type="Pfam" id="PF00512">
    <property type="entry name" value="HisKA"/>
    <property type="match status" value="1"/>
</dbReference>
<comment type="catalytic activity">
    <reaction evidence="1">
        <text>ATP + protein L-histidine = ADP + protein N-phospho-L-histidine.</text>
        <dbReference type="EC" id="2.7.13.3"/>
    </reaction>
</comment>
<sequence>MSPIRKVTAIGFGVIVLLVLLTTLLAARRYNAELTDAARELRTLDLLLAEETSRSFQNVDLVLGSIADEIQNDGITTPEGFNKRESTFTVHEALQTRAAGIPQLDAITIIDTEGKLINFSRYWPVPDVQLNDRDYFKYLRDHPLEPTYLSEPVINRGSGTPTLYLARRLNGPDGTLIGLVLGAIQISYFEHLYTSLHLDPGNLIALWRRDGVLMARFPPAKLGQRQPPAEITPAVPTWHGVPDVSEKLWTIDNGVPEARIAASQPVNGFPLRINIARSKSLILSDWRREVLVTFGFVLIAILCIGALIWAIVRRFHAYEEVATAAAERERAILARQNAEAALRQSQKMEAVGQLTGGVAHDFNNMLTVIQSSVELMRRDDISEQRRRRYVDAIADAAERAAKLTAQLLAFSRRQALQPEIFDVAENVSCISQMLDRLTGPHIHFETQILNEPCLVNADPNQFDTAIVNMAVNARDAMSDGGRLTITVKTSDHVLDIRAKSRREGAFVSVSVSDTGGGIAPEMLDRVFEPFFTTKKVGQGTGLGLSQVIGFAQQSGGEVSAVSTLGQGSTFTLHLPQAADDRKIVREARDLEAVPDGRGVRVLVVDDDPQVGRLATHMLKELKYFTTLVGNAEEALALLDEDPDGFKVVFSDVVMPGMDGLALTRAIRERFPGLPVLLTTGFSAALADPSAGDFPVLQKPYAIKDLARALHRVIMAETPRPPPAPSNETANRQRVA</sequence>
<dbReference type="SMART" id="SM00448">
    <property type="entry name" value="REC"/>
    <property type="match status" value="1"/>
</dbReference>
<organism evidence="9 10">
    <name type="scientific">Lichenifustis flavocetrariae</name>
    <dbReference type="NCBI Taxonomy" id="2949735"/>
    <lineage>
        <taxon>Bacteria</taxon>
        <taxon>Pseudomonadati</taxon>
        <taxon>Pseudomonadota</taxon>
        <taxon>Alphaproteobacteria</taxon>
        <taxon>Hyphomicrobiales</taxon>
        <taxon>Lichenihabitantaceae</taxon>
        <taxon>Lichenifustis</taxon>
    </lineage>
</organism>
<reference evidence="9" key="1">
    <citation type="submission" date="2022-05" db="EMBL/GenBank/DDBJ databases">
        <authorList>
            <person name="Pankratov T."/>
        </authorList>
    </citation>
    <scope>NUCLEOTIDE SEQUENCE</scope>
    <source>
        <strain evidence="9">BP6-180914</strain>
    </source>
</reference>
<dbReference type="InterPro" id="IPR011006">
    <property type="entry name" value="CheY-like_superfamily"/>
</dbReference>
<dbReference type="RefSeq" id="WP_282583124.1">
    <property type="nucleotide sequence ID" value="NZ_JAMOIM010000001.1"/>
</dbReference>
<accession>A0AA41YT80</accession>
<keyword evidence="6" id="KW-0472">Membrane</keyword>
<feature type="domain" description="Histidine kinase" evidence="7">
    <location>
        <begin position="357"/>
        <end position="578"/>
    </location>
</feature>
<dbReference type="PRINTS" id="PR00344">
    <property type="entry name" value="BCTRLSENSOR"/>
</dbReference>
<gene>
    <name evidence="9" type="ORF">M8523_01925</name>
</gene>
<dbReference type="Gene3D" id="1.10.287.130">
    <property type="match status" value="1"/>
</dbReference>
<dbReference type="PANTHER" id="PTHR43065">
    <property type="entry name" value="SENSOR HISTIDINE KINASE"/>
    <property type="match status" value="1"/>
</dbReference>
<proteinExistence type="predicted"/>
<dbReference type="CDD" id="cd00082">
    <property type="entry name" value="HisKA"/>
    <property type="match status" value="1"/>
</dbReference>
<keyword evidence="6" id="KW-0812">Transmembrane</keyword>
<feature type="transmembrane region" description="Helical" evidence="6">
    <location>
        <begin position="290"/>
        <end position="312"/>
    </location>
</feature>
<keyword evidence="6" id="KW-1133">Transmembrane helix</keyword>
<evidence type="ECO:0000313" key="9">
    <source>
        <dbReference type="EMBL" id="MCW6506776.1"/>
    </source>
</evidence>
<evidence type="ECO:0000256" key="1">
    <source>
        <dbReference type="ARBA" id="ARBA00000085"/>
    </source>
</evidence>
<dbReference type="GO" id="GO:0000155">
    <property type="term" value="F:phosphorelay sensor kinase activity"/>
    <property type="evidence" value="ECO:0007669"/>
    <property type="project" value="InterPro"/>
</dbReference>
<evidence type="ECO:0000259" key="7">
    <source>
        <dbReference type="PROSITE" id="PS50109"/>
    </source>
</evidence>
<dbReference type="AlphaFoldDB" id="A0AA41YT80"/>
<dbReference type="Proteomes" id="UP001165667">
    <property type="component" value="Unassembled WGS sequence"/>
</dbReference>
<dbReference type="Gene3D" id="3.30.565.10">
    <property type="entry name" value="Histidine kinase-like ATPase, C-terminal domain"/>
    <property type="match status" value="1"/>
</dbReference>
<evidence type="ECO:0000256" key="2">
    <source>
        <dbReference type="ARBA" id="ARBA00012438"/>
    </source>
</evidence>
<protein>
    <recommendedName>
        <fullName evidence="2">histidine kinase</fullName>
        <ecNumber evidence="2">2.7.13.3</ecNumber>
    </recommendedName>
</protein>
<keyword evidence="9" id="KW-0547">Nucleotide-binding</keyword>
<dbReference type="SUPFAM" id="SSF55874">
    <property type="entry name" value="ATPase domain of HSP90 chaperone/DNA topoisomerase II/histidine kinase"/>
    <property type="match status" value="1"/>
</dbReference>
<keyword evidence="3 4" id="KW-0597">Phosphoprotein</keyword>
<evidence type="ECO:0000256" key="4">
    <source>
        <dbReference type="PROSITE-ProRule" id="PRU00169"/>
    </source>
</evidence>
<dbReference type="InterPro" id="IPR003661">
    <property type="entry name" value="HisK_dim/P_dom"/>
</dbReference>
<evidence type="ECO:0000313" key="10">
    <source>
        <dbReference type="Proteomes" id="UP001165667"/>
    </source>
</evidence>
<dbReference type="PROSITE" id="PS50110">
    <property type="entry name" value="RESPONSE_REGULATORY"/>
    <property type="match status" value="1"/>
</dbReference>
<dbReference type="InterPro" id="IPR036890">
    <property type="entry name" value="HATPase_C_sf"/>
</dbReference>
<feature type="compositionally biased region" description="Polar residues" evidence="5">
    <location>
        <begin position="725"/>
        <end position="735"/>
    </location>
</feature>
<feature type="region of interest" description="Disordered" evidence="5">
    <location>
        <begin position="716"/>
        <end position="735"/>
    </location>
</feature>
<dbReference type="CDD" id="cd12914">
    <property type="entry name" value="PDC1_DGC_like"/>
    <property type="match status" value="1"/>
</dbReference>
<keyword evidence="9" id="KW-0067">ATP-binding</keyword>
<dbReference type="Gene3D" id="3.40.50.2300">
    <property type="match status" value="1"/>
</dbReference>